<evidence type="ECO:0000256" key="1">
    <source>
        <dbReference type="ARBA" id="ARBA00022475"/>
    </source>
</evidence>
<reference evidence="6 7" key="1">
    <citation type="submission" date="2019-11" db="EMBL/GenBank/DDBJ databases">
        <title>Comparative genomics of hydrocarbon-degrading Desulfosarcina strains.</title>
        <authorList>
            <person name="Watanabe M."/>
            <person name="Kojima H."/>
            <person name="Fukui M."/>
        </authorList>
    </citation>
    <scope>NUCLEOTIDE SEQUENCE [LARGE SCALE GENOMIC DNA]</scope>
    <source>
        <strain evidence="6 7">28bB2T</strain>
    </source>
</reference>
<evidence type="ECO:0000313" key="6">
    <source>
        <dbReference type="EMBL" id="BBO79721.1"/>
    </source>
</evidence>
<dbReference type="PANTHER" id="PTHR41164:SF1">
    <property type="entry name" value="CURLI PRODUCTION ASSEMBLY_TRANSPORT COMPONENT CSGG"/>
    <property type="match status" value="1"/>
</dbReference>
<keyword evidence="5" id="KW-0449">Lipoprotein</keyword>
<sequence>MIVRFLCFISLFILVSFLIGCATIEKPELKKIDEKPKISKTIQNEKNNLNLKRGLKRKVAIARFTNETKYGQSFFIDGNNDRIGKQAVDILSSKLVETDKFILIERADLDKINKELRMENYEPLKNMADFLIVGSVSEFGRKDQGEVGIFSRTKRQIAFAKVYVRLIDVRSGQILYSEEGDGEAFSEAGTVFGVGERAGYDSSLNDKALEAAITNLASNIIENLLDRPWRSYILGYEDGSLIIAGGKLQNIEIGDFFKVIKEGKKVKNPQTNMMITLPGKEVGTIKAIMMIGETPESEVTLCEIVEGNLQEYISTNNFSGLFIQEKI</sequence>
<dbReference type="InterPro" id="IPR005534">
    <property type="entry name" value="Curli_assmbl/transp-comp_CsgG"/>
</dbReference>
<dbReference type="PROSITE" id="PS51257">
    <property type="entry name" value="PROKAR_LIPOPROTEIN"/>
    <property type="match status" value="1"/>
</dbReference>
<evidence type="ECO:0000256" key="2">
    <source>
        <dbReference type="ARBA" id="ARBA00022729"/>
    </source>
</evidence>
<evidence type="ECO:0000256" key="4">
    <source>
        <dbReference type="ARBA" id="ARBA00023139"/>
    </source>
</evidence>
<protein>
    <recommendedName>
        <fullName evidence="8">Curli production assembly protein CsgG</fullName>
    </recommendedName>
</protein>
<dbReference type="EMBL" id="AP021876">
    <property type="protein sequence ID" value="BBO79721.1"/>
    <property type="molecule type" value="Genomic_DNA"/>
</dbReference>
<dbReference type="Proteomes" id="UP000425960">
    <property type="component" value="Chromosome"/>
</dbReference>
<dbReference type="Pfam" id="PF03783">
    <property type="entry name" value="CsgG"/>
    <property type="match status" value="1"/>
</dbReference>
<organism evidence="6 7">
    <name type="scientific">Desulfosarcina ovata subsp. sediminis</name>
    <dbReference type="NCBI Taxonomy" id="885957"/>
    <lineage>
        <taxon>Bacteria</taxon>
        <taxon>Pseudomonadati</taxon>
        <taxon>Thermodesulfobacteriota</taxon>
        <taxon>Desulfobacteria</taxon>
        <taxon>Desulfobacterales</taxon>
        <taxon>Desulfosarcinaceae</taxon>
        <taxon>Desulfosarcina</taxon>
    </lineage>
</organism>
<evidence type="ECO:0000256" key="5">
    <source>
        <dbReference type="ARBA" id="ARBA00023288"/>
    </source>
</evidence>
<accession>A0A5K7ZFL2</accession>
<proteinExistence type="predicted"/>
<dbReference type="GO" id="GO:0030288">
    <property type="term" value="C:outer membrane-bounded periplasmic space"/>
    <property type="evidence" value="ECO:0007669"/>
    <property type="project" value="InterPro"/>
</dbReference>
<keyword evidence="1" id="KW-1003">Cell membrane</keyword>
<dbReference type="Gene3D" id="3.40.50.10610">
    <property type="entry name" value="ABC-type transport auxiliary lipoprotein component"/>
    <property type="match status" value="1"/>
</dbReference>
<evidence type="ECO:0000313" key="7">
    <source>
        <dbReference type="Proteomes" id="UP000425960"/>
    </source>
</evidence>
<dbReference type="PANTHER" id="PTHR41164">
    <property type="entry name" value="CURLI PRODUCTION ASSEMBLY/TRANSPORT COMPONENT CSGG"/>
    <property type="match status" value="1"/>
</dbReference>
<keyword evidence="2" id="KW-0732">Signal</keyword>
<dbReference type="KEGG" id="dov:DSCO28_02870"/>
<evidence type="ECO:0008006" key="8">
    <source>
        <dbReference type="Google" id="ProtNLM"/>
    </source>
</evidence>
<name>A0A5K7ZFL2_9BACT</name>
<dbReference type="AlphaFoldDB" id="A0A5K7ZFL2"/>
<keyword evidence="4" id="KW-0564">Palmitate</keyword>
<dbReference type="RefSeq" id="WP_155320849.1">
    <property type="nucleotide sequence ID" value="NZ_AP021876.1"/>
</dbReference>
<keyword evidence="3" id="KW-0472">Membrane</keyword>
<evidence type="ECO:0000256" key="3">
    <source>
        <dbReference type="ARBA" id="ARBA00023136"/>
    </source>
</evidence>
<gene>
    <name evidence="6" type="ORF">DSCO28_02870</name>
</gene>